<proteinExistence type="predicted"/>
<evidence type="ECO:0000313" key="1">
    <source>
        <dbReference type="EMBL" id="MDT0302957.1"/>
    </source>
</evidence>
<dbReference type="EMBL" id="JAVREK010000011">
    <property type="protein sequence ID" value="MDT0302957.1"/>
    <property type="molecule type" value="Genomic_DNA"/>
</dbReference>
<reference evidence="2" key="1">
    <citation type="submission" date="2023-07" db="EMBL/GenBank/DDBJ databases">
        <title>30 novel species of actinomycetes from the DSMZ collection.</title>
        <authorList>
            <person name="Nouioui I."/>
        </authorList>
    </citation>
    <scope>NUCLEOTIDE SEQUENCE [LARGE SCALE GENOMIC DNA]</scope>
    <source>
        <strain evidence="2">DSM 45055</strain>
    </source>
</reference>
<organism evidence="1 2">
    <name type="scientific">Streptomonospora wellingtoniae</name>
    <dbReference type="NCBI Taxonomy" id="3075544"/>
    <lineage>
        <taxon>Bacteria</taxon>
        <taxon>Bacillati</taxon>
        <taxon>Actinomycetota</taxon>
        <taxon>Actinomycetes</taxon>
        <taxon>Streptosporangiales</taxon>
        <taxon>Nocardiopsidaceae</taxon>
        <taxon>Streptomonospora</taxon>
    </lineage>
</organism>
<comment type="caution">
    <text evidence="1">The sequence shown here is derived from an EMBL/GenBank/DDBJ whole genome shotgun (WGS) entry which is preliminary data.</text>
</comment>
<dbReference type="RefSeq" id="WP_311545442.1">
    <property type="nucleotide sequence ID" value="NZ_JAVREK010000011.1"/>
</dbReference>
<gene>
    <name evidence="1" type="ORF">RM446_12610</name>
</gene>
<protein>
    <recommendedName>
        <fullName evidence="3">DUF2213 domain-containing protein</fullName>
    </recommendedName>
</protein>
<sequence>MKILTIDRQVRELGRLRTGYTERNRPVKSKTWIFTSPSEEFVAAAAELWGGTPERWKPLGNGGEQYRVITTASAIDCLLPEGDNVLSSAYEMWSRGGAQRRCDGVQDKLSGKPCLCTQEFGEEFYNTAPKEQVCKATTRLKVILPGMPDIGTYRVETHSYYATSEIGGTYDLLRNAQPTGVLPVRVSIEQRSRVAAGQTKHFPVVTMGLIGATSGEVLRGSIPNFTPAGQVSPGSGAQVGSGEKAAAIGAGRTEPDEDVPPIGQEQLKALAIASKRAGFGDEQHDELMAGISHIIGREVSSRTELTAAEAGPVIEVLKQRAAAARQQAATPAPEEGEPMVTDQQRQRIADLAQQMGLSLPKGALEYASRVLGRPVGDPRELAVTEADAVIASMVSDCDAAEAARDGEDAS</sequence>
<name>A0ABU2KUI1_9ACTN</name>
<evidence type="ECO:0000313" key="2">
    <source>
        <dbReference type="Proteomes" id="UP001183226"/>
    </source>
</evidence>
<dbReference type="InterPro" id="IPR043991">
    <property type="entry name" value="Gp3-like"/>
</dbReference>
<evidence type="ECO:0008006" key="3">
    <source>
        <dbReference type="Google" id="ProtNLM"/>
    </source>
</evidence>
<keyword evidence="2" id="KW-1185">Reference proteome</keyword>
<accession>A0ABU2KUI1</accession>
<dbReference type="Pfam" id="PF18897">
    <property type="entry name" value="Gp3-like"/>
    <property type="match status" value="1"/>
</dbReference>
<dbReference type="Proteomes" id="UP001183226">
    <property type="component" value="Unassembled WGS sequence"/>
</dbReference>